<dbReference type="Proteomes" id="UP000663722">
    <property type="component" value="Chromosome"/>
</dbReference>
<dbReference type="RefSeq" id="WP_207679944.1">
    <property type="nucleotide sequence ID" value="NZ_CP061800.1"/>
</dbReference>
<keyword evidence="2" id="KW-1185">Reference proteome</keyword>
<dbReference type="AlphaFoldDB" id="A0A975BVU2"/>
<evidence type="ECO:0000313" key="1">
    <source>
        <dbReference type="EMBL" id="QTA92686.1"/>
    </source>
</evidence>
<gene>
    <name evidence="1" type="ORF">dnm_087740</name>
</gene>
<accession>A0A975BVU2</accession>
<reference evidence="1" key="1">
    <citation type="journal article" date="2021" name="Microb. Physiol.">
        <title>Proteogenomic Insights into the Physiology of Marine, Sulfate-Reducing, Filamentous Desulfonema limicola and Desulfonema magnum.</title>
        <authorList>
            <person name="Schnaars V."/>
            <person name="Wohlbrand L."/>
            <person name="Scheve S."/>
            <person name="Hinrichs C."/>
            <person name="Reinhardt R."/>
            <person name="Rabus R."/>
        </authorList>
    </citation>
    <scope>NUCLEOTIDE SEQUENCE</scope>
    <source>
        <strain evidence="1">4be13</strain>
    </source>
</reference>
<sequence length="59" mass="6486">MKQKELSRKKMKAVKGGYTDFAMVLGVMYSSTDTGQGRRRCGGGGGMDLKINCLKVKIR</sequence>
<protein>
    <submittedName>
        <fullName evidence="1">Uncharacterized protein</fullName>
    </submittedName>
</protein>
<dbReference type="KEGG" id="dmm:dnm_087740"/>
<dbReference type="EMBL" id="CP061800">
    <property type="protein sequence ID" value="QTA92686.1"/>
    <property type="molecule type" value="Genomic_DNA"/>
</dbReference>
<evidence type="ECO:0000313" key="2">
    <source>
        <dbReference type="Proteomes" id="UP000663722"/>
    </source>
</evidence>
<organism evidence="1 2">
    <name type="scientific">Desulfonema magnum</name>
    <dbReference type="NCBI Taxonomy" id="45655"/>
    <lineage>
        <taxon>Bacteria</taxon>
        <taxon>Pseudomonadati</taxon>
        <taxon>Thermodesulfobacteriota</taxon>
        <taxon>Desulfobacteria</taxon>
        <taxon>Desulfobacterales</taxon>
        <taxon>Desulfococcaceae</taxon>
        <taxon>Desulfonema</taxon>
    </lineage>
</organism>
<proteinExistence type="predicted"/>
<name>A0A975BVU2_9BACT</name>